<sequence>MTSNTHDELATIVTDISAITGLSPGLSSAVAAVAVAAEDASATPGACVVLRITGAPVGHRFAWPGRVTVGEVSKWEGALRRLEQVPAPIVALVDGDAYGPAAELLLVADYRIMRAGTTFSFASTASGVWPAMAVYRLAAQAGLGRARELAVQGRALTAELAHGCGLVDAVAQPGAEADALATGLAMFESAVGSEIAIRRRLVHDAATSRFEDALGAHLAASDRTLRRERTAS</sequence>
<gene>
    <name evidence="1" type="ORF">DFR70_109113</name>
</gene>
<name>A0A318JZY1_9NOCA</name>
<dbReference type="InterPro" id="IPR029045">
    <property type="entry name" value="ClpP/crotonase-like_dom_sf"/>
</dbReference>
<comment type="caution">
    <text evidence="1">The sequence shown here is derived from an EMBL/GenBank/DDBJ whole genome shotgun (WGS) entry which is preliminary data.</text>
</comment>
<evidence type="ECO:0000313" key="2">
    <source>
        <dbReference type="Proteomes" id="UP000247569"/>
    </source>
</evidence>
<dbReference type="NCBIfam" id="NF042431">
    <property type="entry name" value="EnCoAhydt_DpgB"/>
    <property type="match status" value="1"/>
</dbReference>
<accession>A0A318JZY1</accession>
<dbReference type="RefSeq" id="WP_040741179.1">
    <property type="nucleotide sequence ID" value="NZ_QJKF01000009.1"/>
</dbReference>
<dbReference type="Proteomes" id="UP000247569">
    <property type="component" value="Unassembled WGS sequence"/>
</dbReference>
<dbReference type="EMBL" id="QJKF01000009">
    <property type="protein sequence ID" value="PXX60922.1"/>
    <property type="molecule type" value="Genomic_DNA"/>
</dbReference>
<dbReference type="Pfam" id="PF00378">
    <property type="entry name" value="ECH_1"/>
    <property type="match status" value="1"/>
</dbReference>
<protein>
    <submittedName>
        <fullName evidence="1">Isomerase DpgB</fullName>
    </submittedName>
</protein>
<evidence type="ECO:0000313" key="1">
    <source>
        <dbReference type="EMBL" id="PXX60922.1"/>
    </source>
</evidence>
<keyword evidence="1" id="KW-0413">Isomerase</keyword>
<dbReference type="CDD" id="cd06558">
    <property type="entry name" value="crotonase-like"/>
    <property type="match status" value="1"/>
</dbReference>
<reference evidence="1 2" key="1">
    <citation type="submission" date="2018-05" db="EMBL/GenBank/DDBJ databases">
        <title>Genomic Encyclopedia of Type Strains, Phase IV (KMG-IV): sequencing the most valuable type-strain genomes for metagenomic binning, comparative biology and taxonomic classification.</title>
        <authorList>
            <person name="Goeker M."/>
        </authorList>
    </citation>
    <scope>NUCLEOTIDE SEQUENCE [LARGE SCALE GENOMIC DNA]</scope>
    <source>
        <strain evidence="1 2">DSM 44704</strain>
    </source>
</reference>
<dbReference type="AlphaFoldDB" id="A0A318JZY1"/>
<dbReference type="PANTHER" id="PTHR11941:SF54">
    <property type="entry name" value="ENOYL-COA HYDRATASE, MITOCHONDRIAL"/>
    <property type="match status" value="1"/>
</dbReference>
<dbReference type="OrthoDB" id="6006525at2"/>
<dbReference type="GO" id="GO:0006635">
    <property type="term" value="P:fatty acid beta-oxidation"/>
    <property type="evidence" value="ECO:0007669"/>
    <property type="project" value="TreeGrafter"/>
</dbReference>
<proteinExistence type="predicted"/>
<organism evidence="1 2">
    <name type="scientific">Nocardia tenerifensis</name>
    <dbReference type="NCBI Taxonomy" id="228006"/>
    <lineage>
        <taxon>Bacteria</taxon>
        <taxon>Bacillati</taxon>
        <taxon>Actinomycetota</taxon>
        <taxon>Actinomycetes</taxon>
        <taxon>Mycobacteriales</taxon>
        <taxon>Nocardiaceae</taxon>
        <taxon>Nocardia</taxon>
    </lineage>
</organism>
<dbReference type="InterPro" id="IPR053545">
    <property type="entry name" value="Enoyl-CoA_hydratase-like"/>
</dbReference>
<dbReference type="GO" id="GO:0016853">
    <property type="term" value="F:isomerase activity"/>
    <property type="evidence" value="ECO:0007669"/>
    <property type="project" value="UniProtKB-KW"/>
</dbReference>
<keyword evidence="2" id="KW-1185">Reference proteome</keyword>
<dbReference type="InterPro" id="IPR001753">
    <property type="entry name" value="Enoyl-CoA_hydra/iso"/>
</dbReference>
<dbReference type="SUPFAM" id="SSF52096">
    <property type="entry name" value="ClpP/crotonase"/>
    <property type="match status" value="1"/>
</dbReference>
<dbReference type="Gene3D" id="3.90.226.10">
    <property type="entry name" value="2-enoyl-CoA Hydratase, Chain A, domain 1"/>
    <property type="match status" value="1"/>
</dbReference>
<dbReference type="PANTHER" id="PTHR11941">
    <property type="entry name" value="ENOYL-COA HYDRATASE-RELATED"/>
    <property type="match status" value="1"/>
</dbReference>